<organism evidence="1 2">
    <name type="scientific">Plasmopara halstedii</name>
    <name type="common">Downy mildew of sunflower</name>
    <dbReference type="NCBI Taxonomy" id="4781"/>
    <lineage>
        <taxon>Eukaryota</taxon>
        <taxon>Sar</taxon>
        <taxon>Stramenopiles</taxon>
        <taxon>Oomycota</taxon>
        <taxon>Peronosporomycetes</taxon>
        <taxon>Peronosporales</taxon>
        <taxon>Peronosporaceae</taxon>
        <taxon>Plasmopara</taxon>
    </lineage>
</organism>
<sequence>MKTSAANIEWCKQWRAKSSRQQVTIPTDATFAEAERAFKDEDRTINERKAAALRGVPTPVNSDQCYPMWNPARELTFTHGGVSSTSVTLSSSGKRSELHVFRSRDVHEAGQSEPFHLWKDLQLFVLL</sequence>
<accession>A0A0P1AQK8</accession>
<name>A0A0P1AQK8_PLAHL</name>
<evidence type="ECO:0000313" key="2">
    <source>
        <dbReference type="Proteomes" id="UP000054928"/>
    </source>
</evidence>
<keyword evidence="2" id="KW-1185">Reference proteome</keyword>
<proteinExistence type="predicted"/>
<dbReference type="RefSeq" id="XP_024580222.1">
    <property type="nucleotide sequence ID" value="XM_024729889.1"/>
</dbReference>
<evidence type="ECO:0000313" key="1">
    <source>
        <dbReference type="EMBL" id="CEG43853.1"/>
    </source>
</evidence>
<protein>
    <submittedName>
        <fullName evidence="1">Uncharacterized protein</fullName>
    </submittedName>
</protein>
<dbReference type="Proteomes" id="UP000054928">
    <property type="component" value="Unassembled WGS sequence"/>
</dbReference>
<reference evidence="2" key="1">
    <citation type="submission" date="2014-09" db="EMBL/GenBank/DDBJ databases">
        <authorList>
            <person name="Sharma Rahul"/>
            <person name="Thines Marco"/>
        </authorList>
    </citation>
    <scope>NUCLEOTIDE SEQUENCE [LARGE SCALE GENOMIC DNA]</scope>
</reference>
<dbReference type="AlphaFoldDB" id="A0A0P1AQK8"/>
<dbReference type="EMBL" id="CCYD01000810">
    <property type="protein sequence ID" value="CEG43853.1"/>
    <property type="molecule type" value="Genomic_DNA"/>
</dbReference>
<dbReference type="GeneID" id="36409197"/>